<dbReference type="InterPro" id="IPR012796">
    <property type="entry name" value="Lysidine-tRNA-synth_C"/>
</dbReference>
<dbReference type="HAMAP" id="MF_01161">
    <property type="entry name" value="tRNA_Ile_lys_synt"/>
    <property type="match status" value="1"/>
</dbReference>
<dbReference type="PANTHER" id="PTHR43033">
    <property type="entry name" value="TRNA(ILE)-LYSIDINE SYNTHASE-RELATED"/>
    <property type="match status" value="1"/>
</dbReference>
<comment type="function">
    <text evidence="8">Ligates lysine onto the cytidine present at position 34 of the AUA codon-specific tRNA(Ile) that contains the anticodon CAU, in an ATP-dependent manner. Cytidine is converted to lysidine, thus changing the amino acid specificity of the tRNA from methionine to isoleucine.</text>
</comment>
<evidence type="ECO:0000256" key="6">
    <source>
        <dbReference type="ARBA" id="ARBA00022840"/>
    </source>
</evidence>
<dbReference type="PANTHER" id="PTHR43033:SF1">
    <property type="entry name" value="TRNA(ILE)-LYSIDINE SYNTHASE-RELATED"/>
    <property type="match status" value="1"/>
</dbReference>
<evidence type="ECO:0000256" key="4">
    <source>
        <dbReference type="ARBA" id="ARBA00022694"/>
    </source>
</evidence>
<dbReference type="GO" id="GO:0005737">
    <property type="term" value="C:cytoplasm"/>
    <property type="evidence" value="ECO:0007669"/>
    <property type="project" value="UniProtKB-SubCell"/>
</dbReference>
<dbReference type="NCBIfam" id="TIGR02433">
    <property type="entry name" value="lysidine_TilS_C"/>
    <property type="match status" value="1"/>
</dbReference>
<reference evidence="11" key="1">
    <citation type="submission" date="2023-10" db="EMBL/GenBank/DDBJ databases">
        <title>Characterization and whole genome sequencing of a novel strain of Bergeyella porcorum QD2021 isolated from pig.</title>
        <authorList>
            <person name="Liu G."/>
            <person name="Chen C."/>
            <person name="Han X."/>
        </authorList>
    </citation>
    <scope>NUCLEOTIDE SEQUENCE</scope>
    <source>
        <strain evidence="11">QD2021</strain>
    </source>
</reference>
<evidence type="ECO:0000256" key="7">
    <source>
        <dbReference type="ARBA" id="ARBA00048539"/>
    </source>
</evidence>
<dbReference type="NCBIfam" id="TIGR02432">
    <property type="entry name" value="lysidine_TilS_N"/>
    <property type="match status" value="1"/>
</dbReference>
<dbReference type="SUPFAM" id="SSF56037">
    <property type="entry name" value="PheT/TilS domain"/>
    <property type="match status" value="1"/>
</dbReference>
<dbReference type="InterPro" id="IPR012795">
    <property type="entry name" value="tRNA_Ile_lys_synt_N"/>
</dbReference>
<feature type="binding site" evidence="8">
    <location>
        <begin position="18"/>
        <end position="23"/>
    </location>
    <ligand>
        <name>ATP</name>
        <dbReference type="ChEBI" id="CHEBI:30616"/>
    </ligand>
</feature>
<protein>
    <recommendedName>
        <fullName evidence="8">tRNA(Ile)-lysidine synthase</fullName>
        <ecNumber evidence="8">6.3.4.19</ecNumber>
    </recommendedName>
    <alternativeName>
        <fullName evidence="8">tRNA(Ile)-2-lysyl-cytidine synthase</fullName>
    </alternativeName>
    <alternativeName>
        <fullName evidence="8">tRNA(Ile)-lysidine synthetase</fullName>
    </alternativeName>
</protein>
<proteinExistence type="inferred from homology"/>
<keyword evidence="12" id="KW-1185">Reference proteome</keyword>
<evidence type="ECO:0000313" key="11">
    <source>
        <dbReference type="EMBL" id="WOC51600.1"/>
    </source>
</evidence>
<keyword evidence="3 8" id="KW-0436">Ligase</keyword>
<dbReference type="GO" id="GO:0005524">
    <property type="term" value="F:ATP binding"/>
    <property type="evidence" value="ECO:0007669"/>
    <property type="project" value="UniProtKB-UniRule"/>
</dbReference>
<dbReference type="Pfam" id="PF01171">
    <property type="entry name" value="ATP_bind_3"/>
    <property type="match status" value="1"/>
</dbReference>
<feature type="transmembrane region" description="Helical" evidence="9">
    <location>
        <begin position="12"/>
        <end position="31"/>
    </location>
</feature>
<name>A0AAU0F0M1_9FLAO</name>
<dbReference type="GO" id="GO:0006400">
    <property type="term" value="P:tRNA modification"/>
    <property type="evidence" value="ECO:0007669"/>
    <property type="project" value="UniProtKB-UniRule"/>
</dbReference>
<evidence type="ECO:0000256" key="9">
    <source>
        <dbReference type="SAM" id="Phobius"/>
    </source>
</evidence>
<dbReference type="Pfam" id="PF11734">
    <property type="entry name" value="TilS_C"/>
    <property type="match status" value="1"/>
</dbReference>
<evidence type="ECO:0000259" key="10">
    <source>
        <dbReference type="SMART" id="SM00977"/>
    </source>
</evidence>
<dbReference type="EC" id="6.3.4.19" evidence="8"/>
<keyword evidence="9" id="KW-0472">Membrane</keyword>
<accession>A0AAU0F0M1</accession>
<comment type="subcellular location">
    <subcellularLocation>
        <location evidence="1 8">Cytoplasm</location>
    </subcellularLocation>
</comment>
<keyword evidence="9" id="KW-0812">Transmembrane</keyword>
<organism evidence="11 12">
    <name type="scientific">Bergeyella porcorum</name>
    <dbReference type="NCBI Taxonomy" id="1735111"/>
    <lineage>
        <taxon>Bacteria</taxon>
        <taxon>Pseudomonadati</taxon>
        <taxon>Bacteroidota</taxon>
        <taxon>Flavobacteriia</taxon>
        <taxon>Flavobacteriales</taxon>
        <taxon>Weeksellaceae</taxon>
        <taxon>Bergeyella</taxon>
    </lineage>
</organism>
<keyword evidence="6 8" id="KW-0067">ATP-binding</keyword>
<dbReference type="InterPro" id="IPR012094">
    <property type="entry name" value="tRNA_Ile_lys_synt"/>
</dbReference>
<dbReference type="AlphaFoldDB" id="A0AAU0F0M1"/>
<evidence type="ECO:0000256" key="8">
    <source>
        <dbReference type="HAMAP-Rule" id="MF_01161"/>
    </source>
</evidence>
<sequence length="434" mass="50398">MEQLLGNYKKARFLLAVSGGVDSMVLLWLFLKSFQPSEDEECTTPLPFAVAHINYKLRGNDSEQDQKLVADFCEKSNIPLYTYEVSKQDQKPEGSIQLWARELRYRFFREIQAREKLDYLVTAHHLNDQLETFCINLSRGSGIKGLCGIPANDNNILRPLLSFPKEELYRFAKEEHIPFREDYSNQKNDYLRNKIRNEISPLLMNLNPSFLENFSKSLHLLGETHQALEQYKQSLRESIISQNADSFSIDKEQFSKLSLFLQFELLKDFGFSQENEIAKMTTSTIGSYFHSNAFTLLVDRKHLLLHSRLEINLPKWEEKIICTEIPESKIIEIEPSIFPHPTDFEWHYDASQLTLPLKIRTKQEGDYFFPMGMIGKKKVSKFFKDEKISNLAKSKIPILCDGNGNLLGVLPMRQDRRWAAHTATEQILTIKNKS</sequence>
<dbReference type="EMBL" id="CP136426">
    <property type="protein sequence ID" value="WOC51600.1"/>
    <property type="molecule type" value="Genomic_DNA"/>
</dbReference>
<evidence type="ECO:0000256" key="5">
    <source>
        <dbReference type="ARBA" id="ARBA00022741"/>
    </source>
</evidence>
<dbReference type="Proteomes" id="UP001432059">
    <property type="component" value="Chromosome"/>
</dbReference>
<keyword evidence="5 8" id="KW-0547">Nucleotide-binding</keyword>
<dbReference type="SUPFAM" id="SSF52402">
    <property type="entry name" value="Adenine nucleotide alpha hydrolases-like"/>
    <property type="match status" value="1"/>
</dbReference>
<dbReference type="InterPro" id="IPR011063">
    <property type="entry name" value="TilS/TtcA_N"/>
</dbReference>
<evidence type="ECO:0000256" key="2">
    <source>
        <dbReference type="ARBA" id="ARBA00022490"/>
    </source>
</evidence>
<dbReference type="GO" id="GO:0032267">
    <property type="term" value="F:tRNA(Ile)-lysidine synthase activity"/>
    <property type="evidence" value="ECO:0007669"/>
    <property type="project" value="UniProtKB-EC"/>
</dbReference>
<comment type="similarity">
    <text evidence="8">Belongs to the tRNA(Ile)-lysidine synthase family.</text>
</comment>
<keyword evidence="2 8" id="KW-0963">Cytoplasm</keyword>
<dbReference type="CDD" id="cd01992">
    <property type="entry name" value="TilS_N"/>
    <property type="match status" value="1"/>
</dbReference>
<evidence type="ECO:0000256" key="3">
    <source>
        <dbReference type="ARBA" id="ARBA00022598"/>
    </source>
</evidence>
<dbReference type="KEGG" id="bpor:BPO_0953"/>
<dbReference type="SMART" id="SM00977">
    <property type="entry name" value="TilS_C"/>
    <property type="match status" value="1"/>
</dbReference>
<comment type="domain">
    <text evidence="8">The N-terminal region contains the highly conserved SGGXDS motif, predicted to be a P-loop motif involved in ATP binding.</text>
</comment>
<comment type="catalytic activity">
    <reaction evidence="7 8">
        <text>cytidine(34) in tRNA(Ile2) + L-lysine + ATP = lysidine(34) in tRNA(Ile2) + AMP + diphosphate + H(+)</text>
        <dbReference type="Rhea" id="RHEA:43744"/>
        <dbReference type="Rhea" id="RHEA-COMP:10625"/>
        <dbReference type="Rhea" id="RHEA-COMP:10670"/>
        <dbReference type="ChEBI" id="CHEBI:15378"/>
        <dbReference type="ChEBI" id="CHEBI:30616"/>
        <dbReference type="ChEBI" id="CHEBI:32551"/>
        <dbReference type="ChEBI" id="CHEBI:33019"/>
        <dbReference type="ChEBI" id="CHEBI:82748"/>
        <dbReference type="ChEBI" id="CHEBI:83665"/>
        <dbReference type="ChEBI" id="CHEBI:456215"/>
        <dbReference type="EC" id="6.3.4.19"/>
    </reaction>
</comment>
<keyword evidence="9" id="KW-1133">Transmembrane helix</keyword>
<gene>
    <name evidence="8" type="primary">tilS</name>
    <name evidence="11" type="ORF">BPO_0953</name>
</gene>
<dbReference type="InterPro" id="IPR014729">
    <property type="entry name" value="Rossmann-like_a/b/a_fold"/>
</dbReference>
<feature type="domain" description="Lysidine-tRNA(Ile) synthetase C-terminal" evidence="10">
    <location>
        <begin position="357"/>
        <end position="430"/>
    </location>
</feature>
<dbReference type="Gene3D" id="3.40.50.620">
    <property type="entry name" value="HUPs"/>
    <property type="match status" value="1"/>
</dbReference>
<keyword evidence="4 8" id="KW-0819">tRNA processing</keyword>
<evidence type="ECO:0000313" key="12">
    <source>
        <dbReference type="Proteomes" id="UP001432059"/>
    </source>
</evidence>
<evidence type="ECO:0000256" key="1">
    <source>
        <dbReference type="ARBA" id="ARBA00004496"/>
    </source>
</evidence>